<dbReference type="InterPro" id="IPR003870">
    <property type="entry name" value="DUF222"/>
</dbReference>
<evidence type="ECO:0000259" key="2">
    <source>
        <dbReference type="SMART" id="SM00507"/>
    </source>
</evidence>
<dbReference type="InterPro" id="IPR003615">
    <property type="entry name" value="HNH_nuc"/>
</dbReference>
<dbReference type="Proteomes" id="UP000273044">
    <property type="component" value="Chromosome"/>
</dbReference>
<proteinExistence type="predicted"/>
<feature type="region of interest" description="Disordered" evidence="1">
    <location>
        <begin position="388"/>
        <end position="427"/>
    </location>
</feature>
<name>A0A448MUI3_9ACTN</name>
<keyword evidence="4" id="KW-1185">Reference proteome</keyword>
<evidence type="ECO:0000313" key="3">
    <source>
        <dbReference type="EMBL" id="VEH68807.1"/>
    </source>
</evidence>
<dbReference type="CDD" id="cd00085">
    <property type="entry name" value="HNHc"/>
    <property type="match status" value="1"/>
</dbReference>
<feature type="compositionally biased region" description="Basic and acidic residues" evidence="1">
    <location>
        <begin position="148"/>
        <end position="164"/>
    </location>
</feature>
<feature type="domain" description="HNH nuclease" evidence="2">
    <location>
        <begin position="297"/>
        <end position="348"/>
    </location>
</feature>
<evidence type="ECO:0000313" key="4">
    <source>
        <dbReference type="Proteomes" id="UP000273044"/>
    </source>
</evidence>
<dbReference type="Pfam" id="PF02720">
    <property type="entry name" value="DUF222"/>
    <property type="match status" value="1"/>
</dbReference>
<organism evidence="3 4">
    <name type="scientific">Arachnia propionica</name>
    <dbReference type="NCBI Taxonomy" id="1750"/>
    <lineage>
        <taxon>Bacteria</taxon>
        <taxon>Bacillati</taxon>
        <taxon>Actinomycetota</taxon>
        <taxon>Actinomycetes</taxon>
        <taxon>Propionibacteriales</taxon>
        <taxon>Propionibacteriaceae</taxon>
        <taxon>Arachnia</taxon>
    </lineage>
</organism>
<feature type="compositionally biased region" description="Polar residues" evidence="1">
    <location>
        <begin position="410"/>
        <end position="419"/>
    </location>
</feature>
<accession>A0A448MUI3</accession>
<dbReference type="AlphaFoldDB" id="A0A448MUI3"/>
<gene>
    <name evidence="3" type="ORF">NCTC12967_00067</name>
</gene>
<evidence type="ECO:0000256" key="1">
    <source>
        <dbReference type="SAM" id="MobiDB-lite"/>
    </source>
</evidence>
<sequence>MYHYLMAGTDYTPLFEGPAEENAAAWHRRVAAAHELAGRLAVIHADLVTLTEELLSSNTWAGDGIRSIEHWLQVFVGLSPANAAAVARVAQRSTELPEVVEALGAGRLGLDQAAVVAQHAPEEYSASITEFAEKATVTQLRRTLSRYHHPDVETSSPEPHETARADASQLSMVTNSRTGRFELRLSAPAVDGALVETAIREAKDALFTSGNTEATLADGLFEMANRSLRAITSGSRKEHYRVHLHLDTTGAGWLTKKGALPQHLLAEFTCDGVLIPVWETDSLPVSVGRSQRIVPLRTRRLVEDRDRGCRYPGCPVTGFLENHHIQHWSNGGATNRETVVSLCPTHHRQHHQGRYTITGNPDIPGGLTFTNQYGQRIGGDPEASAKAAAISGIRGRNPRKPIPYKGPTGENLQTRSIRFTRNPPRRE</sequence>
<feature type="region of interest" description="Disordered" evidence="1">
    <location>
        <begin position="147"/>
        <end position="167"/>
    </location>
</feature>
<dbReference type="EMBL" id="LR134406">
    <property type="protein sequence ID" value="VEH68807.1"/>
    <property type="molecule type" value="Genomic_DNA"/>
</dbReference>
<protein>
    <recommendedName>
        <fullName evidence="2">HNH nuclease domain-containing protein</fullName>
    </recommendedName>
</protein>
<reference evidence="3 4" key="1">
    <citation type="submission" date="2018-12" db="EMBL/GenBank/DDBJ databases">
        <authorList>
            <consortium name="Pathogen Informatics"/>
        </authorList>
    </citation>
    <scope>NUCLEOTIDE SEQUENCE [LARGE SCALE GENOMIC DNA]</scope>
    <source>
        <strain evidence="3 4">NCTC12967</strain>
    </source>
</reference>
<dbReference type="SMART" id="SM00507">
    <property type="entry name" value="HNHc"/>
    <property type="match status" value="1"/>
</dbReference>